<evidence type="ECO:0000259" key="2">
    <source>
        <dbReference type="Pfam" id="PF04149"/>
    </source>
</evidence>
<dbReference type="Proteomes" id="UP001500266">
    <property type="component" value="Unassembled WGS sequence"/>
</dbReference>
<feature type="compositionally biased region" description="Low complexity" evidence="1">
    <location>
        <begin position="51"/>
        <end position="65"/>
    </location>
</feature>
<sequence>MTKNYISWYKSSHSAPTGECVEVACATDGTIGIQDSKAPGNILELPPSGETSSTHSAHATDTTPTGLEINTLTSMPVRLHAISGRPRRPPG</sequence>
<reference evidence="4" key="1">
    <citation type="journal article" date="2019" name="Int. J. Syst. Evol. Microbiol.">
        <title>The Global Catalogue of Microorganisms (GCM) 10K type strain sequencing project: providing services to taxonomists for standard genome sequencing and annotation.</title>
        <authorList>
            <consortium name="The Broad Institute Genomics Platform"/>
            <consortium name="The Broad Institute Genome Sequencing Center for Infectious Disease"/>
            <person name="Wu L."/>
            <person name="Ma J."/>
        </authorList>
    </citation>
    <scope>NUCLEOTIDE SEQUENCE [LARGE SCALE GENOMIC DNA]</scope>
    <source>
        <strain evidence="4">JCM 17316</strain>
    </source>
</reference>
<protein>
    <recommendedName>
        <fullName evidence="2">DUF397 domain-containing protein</fullName>
    </recommendedName>
</protein>
<proteinExistence type="predicted"/>
<gene>
    <name evidence="3" type="ORF">GCM10022416_40430</name>
</gene>
<organism evidence="3 4">
    <name type="scientific">Actinomadura keratinilytica</name>
    <dbReference type="NCBI Taxonomy" id="547461"/>
    <lineage>
        <taxon>Bacteria</taxon>
        <taxon>Bacillati</taxon>
        <taxon>Actinomycetota</taxon>
        <taxon>Actinomycetes</taxon>
        <taxon>Streptosporangiales</taxon>
        <taxon>Thermomonosporaceae</taxon>
        <taxon>Actinomadura</taxon>
    </lineage>
</organism>
<evidence type="ECO:0000256" key="1">
    <source>
        <dbReference type="SAM" id="MobiDB-lite"/>
    </source>
</evidence>
<dbReference type="InterPro" id="IPR007278">
    <property type="entry name" value="DUF397"/>
</dbReference>
<dbReference type="EMBL" id="BAABDO010000065">
    <property type="protein sequence ID" value="GAA4147193.1"/>
    <property type="molecule type" value="Genomic_DNA"/>
</dbReference>
<dbReference type="RefSeq" id="WP_345023032.1">
    <property type="nucleotide sequence ID" value="NZ_BAABDO010000065.1"/>
</dbReference>
<name>A0ABP7Z4K3_9ACTN</name>
<evidence type="ECO:0000313" key="4">
    <source>
        <dbReference type="Proteomes" id="UP001500266"/>
    </source>
</evidence>
<feature type="domain" description="DUF397" evidence="2">
    <location>
        <begin position="7"/>
        <end position="48"/>
    </location>
</feature>
<feature type="region of interest" description="Disordered" evidence="1">
    <location>
        <begin position="45"/>
        <end position="68"/>
    </location>
</feature>
<comment type="caution">
    <text evidence="3">The sequence shown here is derived from an EMBL/GenBank/DDBJ whole genome shotgun (WGS) entry which is preliminary data.</text>
</comment>
<accession>A0ABP7Z4K3</accession>
<dbReference type="Pfam" id="PF04149">
    <property type="entry name" value="DUF397"/>
    <property type="match status" value="1"/>
</dbReference>
<keyword evidence="4" id="KW-1185">Reference proteome</keyword>
<evidence type="ECO:0000313" key="3">
    <source>
        <dbReference type="EMBL" id="GAA4147193.1"/>
    </source>
</evidence>